<proteinExistence type="predicted"/>
<feature type="transmembrane region" description="Helical" evidence="1">
    <location>
        <begin position="12"/>
        <end position="33"/>
    </location>
</feature>
<reference evidence="3" key="1">
    <citation type="journal article" date="2014" name="Int. J. Syst. Evol. Microbiol.">
        <title>Complete genome of a new Firmicutes species belonging to the dominant human colonic microbiota ('Ruminococcus bicirculans') reveals two chromosomes and a selective capacity to utilize plant glucans.</title>
        <authorList>
            <consortium name="NISC Comparative Sequencing Program"/>
            <person name="Wegmann U."/>
            <person name="Louis P."/>
            <person name="Goesmann A."/>
            <person name="Henrissat B."/>
            <person name="Duncan S.H."/>
            <person name="Flint H.J."/>
        </authorList>
    </citation>
    <scope>NUCLEOTIDE SEQUENCE</scope>
    <source>
        <strain evidence="3">NBRC 105001</strain>
    </source>
</reference>
<reference evidence="3" key="4">
    <citation type="submission" date="2023-01" db="EMBL/GenBank/DDBJ databases">
        <title>Draft genome sequence of Aliivibrio sifiae strain NBRC 105001.</title>
        <authorList>
            <person name="Sun Q."/>
            <person name="Mori K."/>
        </authorList>
    </citation>
    <scope>NUCLEOTIDE SEQUENCE</scope>
    <source>
        <strain evidence="3">NBRC 105001</strain>
    </source>
</reference>
<dbReference type="EMBL" id="BSOU01000027">
    <property type="protein sequence ID" value="GLR77201.1"/>
    <property type="molecule type" value="Genomic_DNA"/>
</dbReference>
<dbReference type="AlphaFoldDB" id="A0A2S7X7X1"/>
<dbReference type="InterPro" id="IPR048567">
    <property type="entry name" value="CyanoTRADDas_TM"/>
</dbReference>
<evidence type="ECO:0000313" key="4">
    <source>
        <dbReference type="EMBL" id="PQJ87468.1"/>
    </source>
</evidence>
<keyword evidence="1" id="KW-0812">Transmembrane</keyword>
<dbReference type="Pfam" id="PF20712">
    <property type="entry name" value="CyanoTRADDas_TM"/>
    <property type="match status" value="1"/>
</dbReference>
<sequence>MSFISGIDPKELIAGIVATFSIAMAFGALFGALKSGVLKRVRFGSFEIEASTEDAAQFKSALEKSKEQSVPFEIEQLANYYSQILSQSKVSFWFSMIFASLGFAIIVISAFLHTEGTTTATIAQFSAGIIMDAVAGLFFVQSRNAQKSMGEFFDKLRNDRLHAESKLITESIQSKDAQDALRLHLALHYACVPRSDDVAKHITEKCLRIGKAA</sequence>
<dbReference type="RefSeq" id="WP_065593006.1">
    <property type="nucleotide sequence ID" value="NZ_BSOU01000027.1"/>
</dbReference>
<organism evidence="4 5">
    <name type="scientific">Aliivibrio sifiae</name>
    <dbReference type="NCBI Taxonomy" id="566293"/>
    <lineage>
        <taxon>Bacteria</taxon>
        <taxon>Pseudomonadati</taxon>
        <taxon>Pseudomonadota</taxon>
        <taxon>Gammaproteobacteria</taxon>
        <taxon>Vibrionales</taxon>
        <taxon>Vibrionaceae</taxon>
        <taxon>Aliivibrio</taxon>
    </lineage>
</organism>
<dbReference type="Proteomes" id="UP000239273">
    <property type="component" value="Unassembled WGS sequence"/>
</dbReference>
<evidence type="ECO:0000313" key="6">
    <source>
        <dbReference type="Proteomes" id="UP001156660"/>
    </source>
</evidence>
<evidence type="ECO:0000256" key="1">
    <source>
        <dbReference type="SAM" id="Phobius"/>
    </source>
</evidence>
<feature type="transmembrane region" description="Helical" evidence="1">
    <location>
        <begin position="90"/>
        <end position="112"/>
    </location>
</feature>
<feature type="transmembrane region" description="Helical" evidence="1">
    <location>
        <begin position="118"/>
        <end position="140"/>
    </location>
</feature>
<dbReference type="OrthoDB" id="7065491at2"/>
<accession>A0A2S7X7X1</accession>
<dbReference type="Proteomes" id="UP001156660">
    <property type="component" value="Unassembled WGS sequence"/>
</dbReference>
<keyword evidence="6" id="KW-1185">Reference proteome</keyword>
<name>A0A2S7X7X1_9GAMM</name>
<keyword evidence="1" id="KW-1133">Transmembrane helix</keyword>
<evidence type="ECO:0000259" key="2">
    <source>
        <dbReference type="Pfam" id="PF20712"/>
    </source>
</evidence>
<dbReference type="EMBL" id="MSCP01000002">
    <property type="protein sequence ID" value="PQJ87468.1"/>
    <property type="molecule type" value="Genomic_DNA"/>
</dbReference>
<reference evidence="4 5" key="2">
    <citation type="submission" date="2016-12" db="EMBL/GenBank/DDBJ databases">
        <title>Diversity of luminous bacteria.</title>
        <authorList>
            <person name="Yoshizawa S."/>
            <person name="Kogure K."/>
        </authorList>
    </citation>
    <scope>NUCLEOTIDE SEQUENCE [LARGE SCALE GENOMIC DNA]</scope>
    <source>
        <strain evidence="4 5">NBRC 105001</strain>
    </source>
</reference>
<gene>
    <name evidence="4" type="ORF">BTO23_15275</name>
    <name evidence="3" type="ORF">GCM10007855_40760</name>
</gene>
<keyword evidence="1" id="KW-0472">Membrane</keyword>
<evidence type="ECO:0000313" key="3">
    <source>
        <dbReference type="EMBL" id="GLR77201.1"/>
    </source>
</evidence>
<feature type="domain" description="Cyanobacterial TRADD-N associated 2 transmembrane" evidence="2">
    <location>
        <begin position="85"/>
        <end position="149"/>
    </location>
</feature>
<reference evidence="6" key="3">
    <citation type="journal article" date="2019" name="Int. J. Syst. Evol. Microbiol.">
        <title>The Global Catalogue of Microorganisms (GCM) 10K type strain sequencing project: providing services to taxonomists for standard genome sequencing and annotation.</title>
        <authorList>
            <consortium name="The Broad Institute Genomics Platform"/>
            <consortium name="The Broad Institute Genome Sequencing Center for Infectious Disease"/>
            <person name="Wu L."/>
            <person name="Ma J."/>
        </authorList>
    </citation>
    <scope>NUCLEOTIDE SEQUENCE [LARGE SCALE GENOMIC DNA]</scope>
    <source>
        <strain evidence="6">NBRC 105001</strain>
    </source>
</reference>
<protein>
    <recommendedName>
        <fullName evidence="2">Cyanobacterial TRADD-N associated 2 transmembrane domain-containing protein</fullName>
    </recommendedName>
</protein>
<comment type="caution">
    <text evidence="4">The sequence shown here is derived from an EMBL/GenBank/DDBJ whole genome shotgun (WGS) entry which is preliminary data.</text>
</comment>
<evidence type="ECO:0000313" key="5">
    <source>
        <dbReference type="Proteomes" id="UP000239273"/>
    </source>
</evidence>